<protein>
    <submittedName>
        <fullName evidence="8">S8 family serine peptidase</fullName>
    </submittedName>
</protein>
<dbReference type="Gene3D" id="3.50.30.30">
    <property type="match status" value="1"/>
</dbReference>
<accession>A0ABV8GLD4</accession>
<dbReference type="SUPFAM" id="SSF52743">
    <property type="entry name" value="Subtilisin-like"/>
    <property type="match status" value="1"/>
</dbReference>
<feature type="domain" description="Peptidase S8/S53" evidence="7">
    <location>
        <begin position="208"/>
        <end position="464"/>
    </location>
</feature>
<gene>
    <name evidence="8" type="ORF">ACFOY2_46600</name>
</gene>
<dbReference type="PROSITE" id="PS00136">
    <property type="entry name" value="SUBTILASE_ASP"/>
    <property type="match status" value="1"/>
</dbReference>
<comment type="caution">
    <text evidence="8">The sequence shown here is derived from an EMBL/GenBank/DDBJ whole genome shotgun (WGS) entry which is preliminary data.</text>
</comment>
<sequence length="1211" mass="128474">MSSTKQIGTFMGWITRFVAVGAALATVVVPVPAQAAAPEPAARGALHRVTLITGDVVTLQEFPGGRQAATVEPGKGRENIRFFTKEEDGDLVVTPADMVPYLSRDLVDERLFSVGDLVEQGYDDASSDTLPLILSYRDENAGAITLRSVNARTLRADKDALPTLWNAGEPRLRDGLAKIWLDGKVTASLEHSVPQVGAPQAWQDGYDGKGVKVAVLDTGIDETHPDVAGKVTLTRNFTDDASAKDEHGHGTHVAATVAGTGAASNGLRKGVAPGAELVIGKVLNAAGSGTESQVLAGMEWAAKESGADVINMSLGGGPTDGTDPLSTAVDRLTRETGHLFVVAAGNEGADYSVGSPGAATSALTVGAVDGNDALASFSSRGPRLDEALKPDITAPGVNITAARAAGTGLGTPVDERYTKLSGTSMATPHVAGAAAILAQRHPEWKAGQLKDALVSTARTVAGQSPYEQGGGRLDVPRALRQSVTATAALSMGLHEDGTTDKPGGTITYTNSGQSPVTLALASTLTNMDGTAPGEGALTLSATTLTVEPGASATVEAGVDLAKLAHGRHTGYVTATASDGSAVAHTTLALTRRGKMHKVRFTAVQRDGKPTRVPLVVMYGAARIDDVIGYIMDANKGWTVEVPEGTYHTQAILGETSDETPIDSLVVKPELRVASDMDVVLDARTAVPVEIKTAQPVAQEGISAYFTHRTYGSRKISLGAMNFPSVEGLAVTPTAPVREGTFEFASRWQLAAPRVSAKVGRDTVVLRPAGHSPEFAGRKRWPLVDAGDGNVKGLDVKGKAVVISSEEFGDWTDKLPDIASAGAATVIVVGPDGRAMWQPWTPVGTRDPLPTLLITHDRGQALPAKARARATIEVDGAFYPPYLYEIMQVSSGRVPERIIHDVNWRNTALVETGYQESGGGAVGKDQRFGWRPWQKYGLDAQMETQRLVHTPLRRAEYVSAGDTQWQHIVQHMNTWESMNRLRGGLTDEPTTYRPGQVVKERWFAPVVRPAALDSSRTGDVLSVHVPEFVDADGHYGYAGGSGDKDTAAARFYRNGQLVEERANLRGDFPAVAEDAEYRMELDTTRTSQEWRYATATRTAWTFRSARPEGTRPVPLLGVDYDVPADLEGRVRKALPVTLGFTVHGGAKTLTAELSYDDGKTWRRLPLISLGNQGRYKALVSHQASETGVSLRVTATGTGSRFEQTVTRAYGVG</sequence>
<dbReference type="InterPro" id="IPR023827">
    <property type="entry name" value="Peptidase_S8_Asp-AS"/>
</dbReference>
<dbReference type="InterPro" id="IPR000209">
    <property type="entry name" value="Peptidase_S8/S53_dom"/>
</dbReference>
<keyword evidence="4 5" id="KW-0720">Serine protease</keyword>
<feature type="active site" description="Charge relay system" evidence="5">
    <location>
        <position position="424"/>
    </location>
</feature>
<dbReference type="InterPro" id="IPR036852">
    <property type="entry name" value="Peptidase_S8/S53_dom_sf"/>
</dbReference>
<evidence type="ECO:0000259" key="7">
    <source>
        <dbReference type="Pfam" id="PF00082"/>
    </source>
</evidence>
<evidence type="ECO:0000256" key="1">
    <source>
        <dbReference type="ARBA" id="ARBA00011073"/>
    </source>
</evidence>
<dbReference type="InterPro" id="IPR023828">
    <property type="entry name" value="Peptidase_S8_Ser-AS"/>
</dbReference>
<name>A0ABV8GLD4_9ACTN</name>
<dbReference type="EMBL" id="JBHSBI010000037">
    <property type="protein sequence ID" value="MFC4014766.1"/>
    <property type="molecule type" value="Genomic_DNA"/>
</dbReference>
<dbReference type="PANTHER" id="PTHR43399">
    <property type="entry name" value="SUBTILISIN-RELATED"/>
    <property type="match status" value="1"/>
</dbReference>
<feature type="active site" description="Charge relay system" evidence="5">
    <location>
        <position position="217"/>
    </location>
</feature>
<dbReference type="Proteomes" id="UP001595851">
    <property type="component" value="Unassembled WGS sequence"/>
</dbReference>
<keyword evidence="3 5" id="KW-0378">Hydrolase</keyword>
<comment type="similarity">
    <text evidence="1 5 6">Belongs to the peptidase S8 family.</text>
</comment>
<reference evidence="9" key="1">
    <citation type="journal article" date="2019" name="Int. J. Syst. Evol. Microbiol.">
        <title>The Global Catalogue of Microorganisms (GCM) 10K type strain sequencing project: providing services to taxonomists for standard genome sequencing and annotation.</title>
        <authorList>
            <consortium name="The Broad Institute Genomics Platform"/>
            <consortium name="The Broad Institute Genome Sequencing Center for Infectious Disease"/>
            <person name="Wu L."/>
            <person name="Ma J."/>
        </authorList>
    </citation>
    <scope>NUCLEOTIDE SEQUENCE [LARGE SCALE GENOMIC DNA]</scope>
    <source>
        <strain evidence="9">TBRC 1276</strain>
    </source>
</reference>
<organism evidence="8 9">
    <name type="scientific">Nonomuraea purpurea</name>
    <dbReference type="NCBI Taxonomy" id="1849276"/>
    <lineage>
        <taxon>Bacteria</taxon>
        <taxon>Bacillati</taxon>
        <taxon>Actinomycetota</taxon>
        <taxon>Actinomycetes</taxon>
        <taxon>Streptosporangiales</taxon>
        <taxon>Streptosporangiaceae</taxon>
        <taxon>Nonomuraea</taxon>
    </lineage>
</organism>
<evidence type="ECO:0000256" key="4">
    <source>
        <dbReference type="ARBA" id="ARBA00022825"/>
    </source>
</evidence>
<dbReference type="InterPro" id="IPR015500">
    <property type="entry name" value="Peptidase_S8_subtilisin-rel"/>
</dbReference>
<evidence type="ECO:0000313" key="9">
    <source>
        <dbReference type="Proteomes" id="UP001595851"/>
    </source>
</evidence>
<keyword evidence="2 5" id="KW-0645">Protease</keyword>
<dbReference type="InterPro" id="IPR051048">
    <property type="entry name" value="Peptidase_S8/S53_subtilisin"/>
</dbReference>
<dbReference type="Pfam" id="PF00082">
    <property type="entry name" value="Peptidase_S8"/>
    <property type="match status" value="1"/>
</dbReference>
<keyword evidence="9" id="KW-1185">Reference proteome</keyword>
<evidence type="ECO:0000256" key="3">
    <source>
        <dbReference type="ARBA" id="ARBA00022801"/>
    </source>
</evidence>
<dbReference type="RefSeq" id="WP_379534593.1">
    <property type="nucleotide sequence ID" value="NZ_JBHSBI010000037.1"/>
</dbReference>
<evidence type="ECO:0000313" key="8">
    <source>
        <dbReference type="EMBL" id="MFC4014766.1"/>
    </source>
</evidence>
<dbReference type="PANTHER" id="PTHR43399:SF4">
    <property type="entry name" value="CELL WALL-ASSOCIATED PROTEASE"/>
    <property type="match status" value="1"/>
</dbReference>
<dbReference type="CDD" id="cd07487">
    <property type="entry name" value="Peptidases_S8_1"/>
    <property type="match status" value="1"/>
</dbReference>
<dbReference type="Gene3D" id="3.40.50.200">
    <property type="entry name" value="Peptidase S8/S53 domain"/>
    <property type="match status" value="1"/>
</dbReference>
<dbReference type="PROSITE" id="PS51892">
    <property type="entry name" value="SUBTILASE"/>
    <property type="match status" value="1"/>
</dbReference>
<dbReference type="PROSITE" id="PS00138">
    <property type="entry name" value="SUBTILASE_SER"/>
    <property type="match status" value="1"/>
</dbReference>
<evidence type="ECO:0000256" key="2">
    <source>
        <dbReference type="ARBA" id="ARBA00022670"/>
    </source>
</evidence>
<evidence type="ECO:0000256" key="6">
    <source>
        <dbReference type="RuleBase" id="RU003355"/>
    </source>
</evidence>
<feature type="active site" description="Charge relay system" evidence="5">
    <location>
        <position position="249"/>
    </location>
</feature>
<proteinExistence type="inferred from homology"/>
<dbReference type="PRINTS" id="PR00723">
    <property type="entry name" value="SUBTILISIN"/>
</dbReference>
<evidence type="ECO:0000256" key="5">
    <source>
        <dbReference type="PROSITE-ProRule" id="PRU01240"/>
    </source>
</evidence>